<sequence>MYKNMKNEDKSKIAKVFHTDYHYFESWIENFAYIRNICAHYGRLYGAKLTKSPKLYKEYLKNIFQTIQYLLH</sequence>
<evidence type="ECO:0000313" key="2">
    <source>
        <dbReference type="Proteomes" id="UP000250070"/>
    </source>
</evidence>
<name>A0A2X1ZGI8_9FIRM</name>
<dbReference type="AlphaFoldDB" id="A0A2X1ZGI8"/>
<reference evidence="1 2" key="1">
    <citation type="submission" date="2018-06" db="EMBL/GenBank/DDBJ databases">
        <authorList>
            <consortium name="Pathogen Informatics"/>
            <person name="Doyle S."/>
        </authorList>
    </citation>
    <scope>NUCLEOTIDE SEQUENCE [LARGE SCALE GENOMIC DNA]</scope>
    <source>
        <strain evidence="1 2">NCTC13076</strain>
    </source>
</reference>
<protein>
    <submittedName>
        <fullName evidence="1">Abortive infection bacteriophage resistance protein</fullName>
    </submittedName>
</protein>
<accession>A0A2X1ZGI8</accession>
<dbReference type="Pfam" id="PF07751">
    <property type="entry name" value="Abi_2"/>
    <property type="match status" value="1"/>
</dbReference>
<proteinExistence type="predicted"/>
<dbReference type="EMBL" id="UATM01000036">
    <property type="protein sequence ID" value="SPY59392.1"/>
    <property type="molecule type" value="Genomic_DNA"/>
</dbReference>
<organism evidence="1 2">
    <name type="scientific">Peptoniphilus harei</name>
    <dbReference type="NCBI Taxonomy" id="54005"/>
    <lineage>
        <taxon>Bacteria</taxon>
        <taxon>Bacillati</taxon>
        <taxon>Bacillota</taxon>
        <taxon>Tissierellia</taxon>
        <taxon>Tissierellales</taxon>
        <taxon>Peptoniphilaceae</taxon>
        <taxon>Peptoniphilus</taxon>
    </lineage>
</organism>
<gene>
    <name evidence="1" type="ORF">NCTC13076_02235</name>
</gene>
<dbReference type="Proteomes" id="UP000250070">
    <property type="component" value="Unassembled WGS sequence"/>
</dbReference>
<evidence type="ECO:0000313" key="1">
    <source>
        <dbReference type="EMBL" id="SPY59392.1"/>
    </source>
</evidence>
<dbReference type="InterPro" id="IPR011664">
    <property type="entry name" value="Abi_system_AbiD/AbiF-like"/>
</dbReference>